<accession>A0A8D8TEH0</accession>
<reference evidence="1" key="1">
    <citation type="submission" date="2021-05" db="EMBL/GenBank/DDBJ databases">
        <authorList>
            <person name="Alioto T."/>
            <person name="Alioto T."/>
            <person name="Gomez Garrido J."/>
        </authorList>
    </citation>
    <scope>NUCLEOTIDE SEQUENCE</scope>
</reference>
<evidence type="ECO:0000313" key="1">
    <source>
        <dbReference type="EMBL" id="CAG6685561.1"/>
    </source>
</evidence>
<organism evidence="1">
    <name type="scientific">Cacopsylla melanoneura</name>
    <dbReference type="NCBI Taxonomy" id="428564"/>
    <lineage>
        <taxon>Eukaryota</taxon>
        <taxon>Metazoa</taxon>
        <taxon>Ecdysozoa</taxon>
        <taxon>Arthropoda</taxon>
        <taxon>Hexapoda</taxon>
        <taxon>Insecta</taxon>
        <taxon>Pterygota</taxon>
        <taxon>Neoptera</taxon>
        <taxon>Paraneoptera</taxon>
        <taxon>Hemiptera</taxon>
        <taxon>Sternorrhyncha</taxon>
        <taxon>Psylloidea</taxon>
        <taxon>Psyllidae</taxon>
        <taxon>Psyllinae</taxon>
        <taxon>Cacopsylla</taxon>
    </lineage>
</organism>
<name>A0A8D8TEH0_9HEMI</name>
<protein>
    <submittedName>
        <fullName evidence="1">Uncharacterized protein</fullName>
    </submittedName>
</protein>
<dbReference type="EMBL" id="HBUF01272248">
    <property type="protein sequence ID" value="CAG6685550.1"/>
    <property type="molecule type" value="Transcribed_RNA"/>
</dbReference>
<dbReference type="EMBL" id="HBUF01272249">
    <property type="protein sequence ID" value="CAG6685554.1"/>
    <property type="molecule type" value="Transcribed_RNA"/>
</dbReference>
<dbReference type="EMBL" id="HBUF01272251">
    <property type="protein sequence ID" value="CAG6685561.1"/>
    <property type="molecule type" value="Transcribed_RNA"/>
</dbReference>
<dbReference type="AlphaFoldDB" id="A0A8D8TEH0"/>
<sequence length="335" mass="37512">MPPPHLPPPPQDCVPPLVLLMISAPRWLRLSTVPLHAVWSSMCVRSRLPTPLVVTQQLELALPYMAQDPPELELALPQLELAPPQLELAQPQLELVLPRLALAQLLFLSPTPLTSHAMLPLLDSNSSRPVPTARPSSFTLIPVLQMQHQWILPVLLKLPKRSFNYDFNLHFHQVPRVQQLLQLLTHLQLNLKIPLQLLPLQLILTLPQLELTPPQLELALLQLLSPVILAQPRLEMAPLQMELELAPLQLILALPQLELALPQLAQSLLRNPIPRMSHAIHHQLDSNRSRPVLAAILSSFTLLELAQGPLLLLLNIRCTPRGCPHVLRFTGPICV</sequence>
<proteinExistence type="predicted"/>